<dbReference type="EMBL" id="KF900327">
    <property type="protein sequence ID" value="AIE91090.1"/>
    <property type="molecule type" value="Genomic_DNA"/>
</dbReference>
<dbReference type="InterPro" id="IPR029058">
    <property type="entry name" value="AB_hydrolase_fold"/>
</dbReference>
<proteinExistence type="predicted"/>
<feature type="domain" description="Xaa-Pro dipeptidyl-peptidase C-terminal" evidence="1">
    <location>
        <begin position="186"/>
        <end position="433"/>
    </location>
</feature>
<evidence type="ECO:0000313" key="2">
    <source>
        <dbReference type="EMBL" id="AIE91090.1"/>
    </source>
</evidence>
<dbReference type="SMART" id="SM00939">
    <property type="entry name" value="PepX_C"/>
    <property type="match status" value="1"/>
</dbReference>
<dbReference type="InterPro" id="IPR008979">
    <property type="entry name" value="Galactose-bd-like_sf"/>
</dbReference>
<reference evidence="2" key="1">
    <citation type="journal article" date="2014" name="Genome Biol. Evol.">
        <title>Pangenome evidence for extensive interdomain horizontal transfer affecting lineage core and shell genes in uncultured planktonic thaumarchaeota and euryarchaeota.</title>
        <authorList>
            <person name="Deschamps P."/>
            <person name="Zivanovic Y."/>
            <person name="Moreira D."/>
            <person name="Rodriguez-Valera F."/>
            <person name="Lopez-Garcia P."/>
        </authorList>
    </citation>
    <scope>NUCLEOTIDE SEQUENCE</scope>
</reference>
<dbReference type="Gene3D" id="2.60.120.260">
    <property type="entry name" value="Galactose-binding domain-like"/>
    <property type="match status" value="1"/>
</dbReference>
<dbReference type="InterPro" id="IPR005674">
    <property type="entry name" value="CocE/Ser_esterase"/>
</dbReference>
<dbReference type="Pfam" id="PF08530">
    <property type="entry name" value="PepX_C"/>
    <property type="match status" value="1"/>
</dbReference>
<dbReference type="GO" id="GO:0008239">
    <property type="term" value="F:dipeptidyl-peptidase activity"/>
    <property type="evidence" value="ECO:0007669"/>
    <property type="project" value="InterPro"/>
</dbReference>
<dbReference type="Gene3D" id="3.40.50.1820">
    <property type="entry name" value="alpha/beta hydrolase"/>
    <property type="match status" value="1"/>
</dbReference>
<dbReference type="AlphaFoldDB" id="A0A075FI29"/>
<dbReference type="SUPFAM" id="SSF49785">
    <property type="entry name" value="Galactose-binding domain-like"/>
    <property type="match status" value="1"/>
</dbReference>
<accession>A0A075FI29</accession>
<protein>
    <submittedName>
        <fullName evidence="2">Peptidase S15</fullName>
    </submittedName>
</protein>
<name>A0A075FI29_9EURY</name>
<organism evidence="2">
    <name type="scientific">uncultured marine group II/III euryarchaeote AD1000_105_G07</name>
    <dbReference type="NCBI Taxonomy" id="1457714"/>
    <lineage>
        <taxon>Archaea</taxon>
        <taxon>Methanobacteriati</taxon>
        <taxon>Methanobacteriota</taxon>
        <taxon>environmental samples</taxon>
    </lineage>
</organism>
<dbReference type="NCBIfam" id="TIGR00976">
    <property type="entry name" value="CocE_NonD"/>
    <property type="match status" value="1"/>
</dbReference>
<dbReference type="SUPFAM" id="SSF53474">
    <property type="entry name" value="alpha/beta-Hydrolases"/>
    <property type="match status" value="1"/>
</dbReference>
<evidence type="ECO:0000259" key="1">
    <source>
        <dbReference type="SMART" id="SM00939"/>
    </source>
</evidence>
<dbReference type="InterPro" id="IPR013736">
    <property type="entry name" value="Xaa-Pro_dipept_C"/>
</dbReference>
<sequence>MASARPPSLKAVFTSGFPVNTLDCTRGVFETSVRLRWHHRMAVSTRKKAGDHSYPQTEIEALHHWDNLTRGKYIWQIPLNNLPDELFGPDAELLHGYWREINTEYWALHKLHEKVEVPTCTLTGWWDRLSSTVDHFTGMCIRGPVRFRDQHRLIIGPWVHDIEAIQPPLPRDYGPEALLDLSDLIQRWYDYHLKGIDNGLGAEPPVKFFVLNENRWHYRNDWPPSNVVSTNFYLASRGHANTPLGDGRLTRNIPTETKADHFDYNPRNPVLSLVGPSGQAAACDQSPLRGRQDILVYQTEILREDLVSVGPVSCVLFIESDAPDTDFFAKLIEVGQDNLAVNIAQGMLRTRYRSKYQQEKMLPVGEVVELRFELMVVGIRFRAGSRIRLDITSSDFPAFDRNHNTGRPFYSDNELRVAHQKVWHGDNLSSRLILPLVQTCWMDNNKSTAR</sequence>